<feature type="compositionally biased region" description="Low complexity" evidence="1">
    <location>
        <begin position="1"/>
        <end position="21"/>
    </location>
</feature>
<dbReference type="AlphaFoldDB" id="A0A3N4I7C9"/>
<organism evidence="2 3">
    <name type="scientific">Ascobolus immersus RN42</name>
    <dbReference type="NCBI Taxonomy" id="1160509"/>
    <lineage>
        <taxon>Eukaryota</taxon>
        <taxon>Fungi</taxon>
        <taxon>Dikarya</taxon>
        <taxon>Ascomycota</taxon>
        <taxon>Pezizomycotina</taxon>
        <taxon>Pezizomycetes</taxon>
        <taxon>Pezizales</taxon>
        <taxon>Ascobolaceae</taxon>
        <taxon>Ascobolus</taxon>
    </lineage>
</organism>
<feature type="region of interest" description="Disordered" evidence="1">
    <location>
        <begin position="1"/>
        <end position="83"/>
    </location>
</feature>
<protein>
    <submittedName>
        <fullName evidence="2">Uncharacterized protein</fullName>
    </submittedName>
</protein>
<gene>
    <name evidence="2" type="ORF">BJ508DRAFT_414811</name>
</gene>
<dbReference type="EMBL" id="ML119680">
    <property type="protein sequence ID" value="RPA81376.1"/>
    <property type="molecule type" value="Genomic_DNA"/>
</dbReference>
<evidence type="ECO:0000313" key="3">
    <source>
        <dbReference type="Proteomes" id="UP000275078"/>
    </source>
</evidence>
<reference evidence="2 3" key="1">
    <citation type="journal article" date="2018" name="Nat. Ecol. Evol.">
        <title>Pezizomycetes genomes reveal the molecular basis of ectomycorrhizal truffle lifestyle.</title>
        <authorList>
            <person name="Murat C."/>
            <person name="Payen T."/>
            <person name="Noel B."/>
            <person name="Kuo A."/>
            <person name="Morin E."/>
            <person name="Chen J."/>
            <person name="Kohler A."/>
            <person name="Krizsan K."/>
            <person name="Balestrini R."/>
            <person name="Da Silva C."/>
            <person name="Montanini B."/>
            <person name="Hainaut M."/>
            <person name="Levati E."/>
            <person name="Barry K.W."/>
            <person name="Belfiori B."/>
            <person name="Cichocki N."/>
            <person name="Clum A."/>
            <person name="Dockter R.B."/>
            <person name="Fauchery L."/>
            <person name="Guy J."/>
            <person name="Iotti M."/>
            <person name="Le Tacon F."/>
            <person name="Lindquist E.A."/>
            <person name="Lipzen A."/>
            <person name="Malagnac F."/>
            <person name="Mello A."/>
            <person name="Molinier V."/>
            <person name="Miyauchi S."/>
            <person name="Poulain J."/>
            <person name="Riccioni C."/>
            <person name="Rubini A."/>
            <person name="Sitrit Y."/>
            <person name="Splivallo R."/>
            <person name="Traeger S."/>
            <person name="Wang M."/>
            <person name="Zifcakova L."/>
            <person name="Wipf D."/>
            <person name="Zambonelli A."/>
            <person name="Paolocci F."/>
            <person name="Nowrousian M."/>
            <person name="Ottonello S."/>
            <person name="Baldrian P."/>
            <person name="Spatafora J.W."/>
            <person name="Henrissat B."/>
            <person name="Nagy L.G."/>
            <person name="Aury J.M."/>
            <person name="Wincker P."/>
            <person name="Grigoriev I.V."/>
            <person name="Bonfante P."/>
            <person name="Martin F.M."/>
        </authorList>
    </citation>
    <scope>NUCLEOTIDE SEQUENCE [LARGE SCALE GENOMIC DNA]</scope>
    <source>
        <strain evidence="2 3">RN42</strain>
    </source>
</reference>
<dbReference type="OrthoDB" id="5344200at2759"/>
<keyword evidence="3" id="KW-1185">Reference proteome</keyword>
<dbReference type="Proteomes" id="UP000275078">
    <property type="component" value="Unassembled WGS sequence"/>
</dbReference>
<evidence type="ECO:0000313" key="2">
    <source>
        <dbReference type="EMBL" id="RPA81376.1"/>
    </source>
</evidence>
<accession>A0A3N4I7C9</accession>
<proteinExistence type="predicted"/>
<evidence type="ECO:0000256" key="1">
    <source>
        <dbReference type="SAM" id="MobiDB-lite"/>
    </source>
</evidence>
<feature type="compositionally biased region" description="Basic and acidic residues" evidence="1">
    <location>
        <begin position="41"/>
        <end position="71"/>
    </location>
</feature>
<sequence>MTTLAQPSQPQQPTTPSLMPTGLSLPRVDTFELEGSMPGHLEPEHHARNKQAEEPKKNPAELEQERSKKSTDPAVLVNIPQTPDALAYETARREKAEGFDPKFPGDEGGPLAAAGAKLKTAAEDAVKKVTALAKDMGISNDKGDGKK</sequence>
<name>A0A3N4I7C9_ASCIM</name>